<dbReference type="OrthoDB" id="8970555at2"/>
<reference evidence="2 3" key="1">
    <citation type="submission" date="2018-01" db="EMBL/GenBank/DDBJ databases">
        <title>Whole genome analyses suggest that Burkholderia sensu lato contains two further novel genera in the rhizoxinica-symbiotica group Mycetohabitans gen. nov., and Trinickia gen. nov.: implications for the evolution of diazotrophy and nodulation in the Burkholderiaceae.</title>
        <authorList>
            <person name="Estrada-de los Santos P."/>
            <person name="Palmer M."/>
            <person name="Chavez-Ramirez B."/>
            <person name="Beukes C."/>
            <person name="Steenkamp E.T."/>
            <person name="Hirsch A.M."/>
            <person name="Manyaka P."/>
            <person name="Maluk M."/>
            <person name="Lafos M."/>
            <person name="Crook M."/>
            <person name="Gross E."/>
            <person name="Simon M.F."/>
            <person name="Bueno dos Reis Junior F."/>
            <person name="Poole P.S."/>
            <person name="Venter S.N."/>
            <person name="James E.K."/>
        </authorList>
    </citation>
    <scope>NUCLEOTIDE SEQUENCE [LARGE SCALE GENOMIC DNA]</scope>
    <source>
        <strain evidence="2 3">GIMN1.004</strain>
    </source>
</reference>
<sequence length="185" mass="19801">MSITSGLIARLKARSVAARATEYRQDDHAPAVPLRWRKPWYAWQLASWLLVTVSAPPFCIVALLLAVDPRSDQPLFWPGAMIVVALANALAIVLANQRHYRNAFVTRAAAARYGFGVGAVSAAALFLLLVWTTGSITTLIDPLASPQPILHPASLAIWAAGLAAAFGISSSAHASILHAWLAFEP</sequence>
<feature type="transmembrane region" description="Helical" evidence="1">
    <location>
        <begin position="115"/>
        <end position="136"/>
    </location>
</feature>
<dbReference type="Proteomes" id="UP000235616">
    <property type="component" value="Unassembled WGS sequence"/>
</dbReference>
<proteinExistence type="predicted"/>
<keyword evidence="1" id="KW-1133">Transmembrane helix</keyword>
<keyword evidence="1" id="KW-0472">Membrane</keyword>
<feature type="transmembrane region" description="Helical" evidence="1">
    <location>
        <begin position="45"/>
        <end position="64"/>
    </location>
</feature>
<organism evidence="2 3">
    <name type="scientific">Trinickia dabaoshanensis</name>
    <dbReference type="NCBI Taxonomy" id="564714"/>
    <lineage>
        <taxon>Bacteria</taxon>
        <taxon>Pseudomonadati</taxon>
        <taxon>Pseudomonadota</taxon>
        <taxon>Betaproteobacteria</taxon>
        <taxon>Burkholderiales</taxon>
        <taxon>Burkholderiaceae</taxon>
        <taxon>Trinickia</taxon>
    </lineage>
</organism>
<accession>A0A2N7VWV8</accession>
<comment type="caution">
    <text evidence="2">The sequence shown here is derived from an EMBL/GenBank/DDBJ whole genome shotgun (WGS) entry which is preliminary data.</text>
</comment>
<feature type="transmembrane region" description="Helical" evidence="1">
    <location>
        <begin position="76"/>
        <end position="95"/>
    </location>
</feature>
<evidence type="ECO:0000313" key="3">
    <source>
        <dbReference type="Proteomes" id="UP000235616"/>
    </source>
</evidence>
<feature type="transmembrane region" description="Helical" evidence="1">
    <location>
        <begin position="156"/>
        <end position="183"/>
    </location>
</feature>
<evidence type="ECO:0000313" key="2">
    <source>
        <dbReference type="EMBL" id="PMS21640.1"/>
    </source>
</evidence>
<name>A0A2N7VWV8_9BURK</name>
<gene>
    <name evidence="2" type="ORF">C0Z18_07225</name>
</gene>
<keyword evidence="3" id="KW-1185">Reference proteome</keyword>
<evidence type="ECO:0000256" key="1">
    <source>
        <dbReference type="SAM" id="Phobius"/>
    </source>
</evidence>
<dbReference type="EMBL" id="PNYA01000005">
    <property type="protein sequence ID" value="PMS21640.1"/>
    <property type="molecule type" value="Genomic_DNA"/>
</dbReference>
<protein>
    <submittedName>
        <fullName evidence="2">Uncharacterized protein</fullName>
    </submittedName>
</protein>
<keyword evidence="1" id="KW-0812">Transmembrane</keyword>
<dbReference type="AlphaFoldDB" id="A0A2N7VWV8"/>
<dbReference type="RefSeq" id="WP_102644706.1">
    <property type="nucleotide sequence ID" value="NZ_PNYA01000005.1"/>
</dbReference>